<name>A0AAU8GRP4_9VIRU</name>
<protein>
    <submittedName>
        <fullName evidence="1">Uncharacterized protein</fullName>
    </submittedName>
</protein>
<evidence type="ECO:0000313" key="1">
    <source>
        <dbReference type="EMBL" id="XCH45038.1"/>
    </source>
</evidence>
<accession>A0AAU8GRP4</accession>
<organism evidence="1">
    <name type="scientific">Mammaliicoccus phage MSShimriz1</name>
    <dbReference type="NCBI Taxonomy" id="3230127"/>
    <lineage>
        <taxon>Viruses</taxon>
    </lineage>
</organism>
<dbReference type="EMBL" id="PP931174">
    <property type="protein sequence ID" value="XCH45038.1"/>
    <property type="molecule type" value="Genomic_DNA"/>
</dbReference>
<proteinExistence type="predicted"/>
<sequence>MARTKVFNVLENKCMEEVMDKLNCTKMEAFNMYKGLTFRATLDYLKDTNSPHYDDMPDDITLVGNYNELFEEIYGCGFIESEYAYASSIRKDPEYGEPIQIRFRKVELLED</sequence>
<reference evidence="1" key="1">
    <citation type="submission" date="2024-06" db="EMBL/GenBank/DDBJ databases">
        <authorList>
            <person name="Ashkenazi R."/>
            <person name="Lipszyc R.R."/>
            <person name="Braunstein R."/>
            <person name="Yerushalmy O."/>
            <person name="Alkalay-Oren S."/>
            <person name="Coppenhagn-Glazer S."/>
            <person name="Hazan R."/>
        </authorList>
    </citation>
    <scope>NUCLEOTIDE SEQUENCE</scope>
</reference>